<dbReference type="PROSITE" id="PS50113">
    <property type="entry name" value="PAC"/>
    <property type="match status" value="1"/>
</dbReference>
<dbReference type="CDD" id="cd01949">
    <property type="entry name" value="GGDEF"/>
    <property type="match status" value="1"/>
</dbReference>
<dbReference type="PANTHER" id="PTHR45138">
    <property type="entry name" value="REGULATORY COMPONENTS OF SENSORY TRANSDUCTION SYSTEM"/>
    <property type="match status" value="1"/>
</dbReference>
<evidence type="ECO:0000256" key="7">
    <source>
        <dbReference type="ARBA" id="ARBA00023012"/>
    </source>
</evidence>
<evidence type="ECO:0000256" key="3">
    <source>
        <dbReference type="ARBA" id="ARBA00022679"/>
    </source>
</evidence>
<dbReference type="InterPro" id="IPR050469">
    <property type="entry name" value="Diguanylate_Cyclase"/>
</dbReference>
<keyword evidence="7" id="KW-0902">Two-component regulatory system</keyword>
<keyword evidence="3" id="KW-0808">Transferase</keyword>
<dbReference type="GO" id="GO:0000160">
    <property type="term" value="P:phosphorelay signal transduction system"/>
    <property type="evidence" value="ECO:0007669"/>
    <property type="project" value="UniProtKB-KW"/>
</dbReference>
<dbReference type="NCBIfam" id="TIGR00254">
    <property type="entry name" value="GGDEF"/>
    <property type="match status" value="1"/>
</dbReference>
<evidence type="ECO:0000256" key="6">
    <source>
        <dbReference type="ARBA" id="ARBA00022840"/>
    </source>
</evidence>
<evidence type="ECO:0000313" key="12">
    <source>
        <dbReference type="EMBL" id="KUG28110.1"/>
    </source>
</evidence>
<dbReference type="PROSITE" id="PS50112">
    <property type="entry name" value="PAS"/>
    <property type="match status" value="1"/>
</dbReference>
<dbReference type="GO" id="GO:0016301">
    <property type="term" value="F:kinase activity"/>
    <property type="evidence" value="ECO:0007669"/>
    <property type="project" value="UniProtKB-KW"/>
</dbReference>
<feature type="domain" description="GGDEF" evidence="11">
    <location>
        <begin position="513"/>
        <end position="644"/>
    </location>
</feature>
<dbReference type="GO" id="GO:0052621">
    <property type="term" value="F:diguanylate cyclase activity"/>
    <property type="evidence" value="ECO:0007669"/>
    <property type="project" value="TreeGrafter"/>
</dbReference>
<feature type="domain" description="PAS" evidence="9">
    <location>
        <begin position="353"/>
        <end position="424"/>
    </location>
</feature>
<accession>A0A0W8G562</accession>
<dbReference type="SUPFAM" id="SSF103190">
    <property type="entry name" value="Sensory domain-like"/>
    <property type="match status" value="2"/>
</dbReference>
<dbReference type="InterPro" id="IPR048760">
    <property type="entry name" value="VP0354-like_sensor_dom"/>
</dbReference>
<dbReference type="InterPro" id="IPR000160">
    <property type="entry name" value="GGDEF_dom"/>
</dbReference>
<dbReference type="SMART" id="SM00091">
    <property type="entry name" value="PAS"/>
    <property type="match status" value="1"/>
</dbReference>
<protein>
    <submittedName>
        <fullName evidence="12">Uncharacterized protein</fullName>
    </submittedName>
</protein>
<dbReference type="InterPro" id="IPR029787">
    <property type="entry name" value="Nucleotide_cyclase"/>
</dbReference>
<evidence type="ECO:0000256" key="5">
    <source>
        <dbReference type="ARBA" id="ARBA00022777"/>
    </source>
</evidence>
<dbReference type="AlphaFoldDB" id="A0A0W8G562"/>
<comment type="caution">
    <text evidence="12">The sequence shown here is derived from an EMBL/GenBank/DDBJ whole genome shotgun (WGS) entry which is preliminary data.</text>
</comment>
<evidence type="ECO:0000256" key="1">
    <source>
        <dbReference type="ARBA" id="ARBA00004370"/>
    </source>
</evidence>
<dbReference type="SUPFAM" id="SSF55073">
    <property type="entry name" value="Nucleotide cyclase"/>
    <property type="match status" value="1"/>
</dbReference>
<dbReference type="InterPro" id="IPR000700">
    <property type="entry name" value="PAS-assoc_C"/>
</dbReference>
<dbReference type="InterPro" id="IPR000014">
    <property type="entry name" value="PAS"/>
</dbReference>
<feature type="domain" description="PAC" evidence="10">
    <location>
        <begin position="430"/>
        <end position="481"/>
    </location>
</feature>
<dbReference type="PROSITE" id="PS50887">
    <property type="entry name" value="GGDEF"/>
    <property type="match status" value="1"/>
</dbReference>
<evidence type="ECO:0000259" key="9">
    <source>
        <dbReference type="PROSITE" id="PS50112"/>
    </source>
</evidence>
<dbReference type="GO" id="GO:1902201">
    <property type="term" value="P:negative regulation of bacterial-type flagellum-dependent cell motility"/>
    <property type="evidence" value="ECO:0007669"/>
    <property type="project" value="TreeGrafter"/>
</dbReference>
<keyword evidence="6" id="KW-0067">ATP-binding</keyword>
<dbReference type="InterPro" id="IPR043128">
    <property type="entry name" value="Rev_trsase/Diguanyl_cyclase"/>
</dbReference>
<keyword evidence="8" id="KW-1133">Transmembrane helix</keyword>
<keyword evidence="8" id="KW-0472">Membrane</keyword>
<dbReference type="PANTHER" id="PTHR45138:SF9">
    <property type="entry name" value="DIGUANYLATE CYCLASE DGCM-RELATED"/>
    <property type="match status" value="1"/>
</dbReference>
<evidence type="ECO:0000259" key="11">
    <source>
        <dbReference type="PROSITE" id="PS50887"/>
    </source>
</evidence>
<organism evidence="12">
    <name type="scientific">hydrocarbon metagenome</name>
    <dbReference type="NCBI Taxonomy" id="938273"/>
    <lineage>
        <taxon>unclassified sequences</taxon>
        <taxon>metagenomes</taxon>
        <taxon>ecological metagenomes</taxon>
    </lineage>
</organism>
<reference evidence="12" key="1">
    <citation type="journal article" date="2015" name="Proc. Natl. Acad. Sci. U.S.A.">
        <title>Networks of energetic and metabolic interactions define dynamics in microbial communities.</title>
        <authorList>
            <person name="Embree M."/>
            <person name="Liu J.K."/>
            <person name="Al-Bassam M.M."/>
            <person name="Zengler K."/>
        </authorList>
    </citation>
    <scope>NUCLEOTIDE SEQUENCE</scope>
</reference>
<dbReference type="EMBL" id="LNQE01000257">
    <property type="protein sequence ID" value="KUG28110.1"/>
    <property type="molecule type" value="Genomic_DNA"/>
</dbReference>
<name>A0A0W8G562_9ZZZZ</name>
<dbReference type="FunFam" id="3.30.70.270:FF:000001">
    <property type="entry name" value="Diguanylate cyclase domain protein"/>
    <property type="match status" value="1"/>
</dbReference>
<dbReference type="Pfam" id="PF13426">
    <property type="entry name" value="PAS_9"/>
    <property type="match status" value="1"/>
</dbReference>
<dbReference type="Gene3D" id="3.30.450.20">
    <property type="entry name" value="PAS domain"/>
    <property type="match status" value="3"/>
</dbReference>
<comment type="subcellular location">
    <subcellularLocation>
        <location evidence="1">Membrane</location>
    </subcellularLocation>
</comment>
<evidence type="ECO:0000256" key="2">
    <source>
        <dbReference type="ARBA" id="ARBA00022553"/>
    </source>
</evidence>
<feature type="transmembrane region" description="Helical" evidence="8">
    <location>
        <begin position="12"/>
        <end position="33"/>
    </location>
</feature>
<keyword evidence="4" id="KW-0547">Nucleotide-binding</keyword>
<dbReference type="GO" id="GO:0043709">
    <property type="term" value="P:cell adhesion involved in single-species biofilm formation"/>
    <property type="evidence" value="ECO:0007669"/>
    <property type="project" value="TreeGrafter"/>
</dbReference>
<keyword evidence="8" id="KW-0812">Transmembrane</keyword>
<dbReference type="InterPro" id="IPR029151">
    <property type="entry name" value="Sensor-like_sf"/>
</dbReference>
<dbReference type="GO" id="GO:0005524">
    <property type="term" value="F:ATP binding"/>
    <property type="evidence" value="ECO:0007669"/>
    <property type="project" value="UniProtKB-KW"/>
</dbReference>
<dbReference type="Gene3D" id="3.30.70.270">
    <property type="match status" value="1"/>
</dbReference>
<dbReference type="CDD" id="cd00130">
    <property type="entry name" value="PAS"/>
    <property type="match status" value="1"/>
</dbReference>
<keyword evidence="5" id="KW-0418">Kinase</keyword>
<dbReference type="SMART" id="SM00267">
    <property type="entry name" value="GGDEF"/>
    <property type="match status" value="1"/>
</dbReference>
<evidence type="ECO:0000259" key="10">
    <source>
        <dbReference type="PROSITE" id="PS50113"/>
    </source>
</evidence>
<proteinExistence type="predicted"/>
<sequence>MPPKPRSLFRHFMILYASLLVFVIAGGGMYLGMSNASQREAIKAREAARVNREAQIMSAILAARSGDAAFLAARITDELDSHVSSHVRIASLLRSFAEIKSGYVQVRFLDVQGRESVRVENTPEGTRLIQDDQLQDKSHTTYFLKGTLLSSGSVSVSRFDLNVERGEVEIPFRPVLRFSSPVLGPDERFAGIVVLNLRGEVIRERLRQADAAALGRPLLANEDGYWLLGPAPEMEWGFQLGERREMTVEAAWPGAWERIRSQRQGQFLLDGALYTFDTVQADSAIGVRTTALMVPEEGWKIVARVPKQRLVPPLTATFMLMTAGLAVLLGVLSWQWAASRAKREMIQAELADSEARFRAMSEASQDALVMTDDQGRVAFWNRAAEGMFGVLRQDMEGRFLHDVVAPPEERSKAQAGLREFSQTGDGPVVNGVNEHVARRADGSLFPVELSVAAFRRDDRWWAVGSARDISERKRAEEALRQQATTDGLTGLLNRRRFMEMGEAEIERTKRTGRPMSLVMFDVDHFKKVNDTRGHDAGDMVLVSLARTAKDALRAVDILGRLGGEEFAAILPETGLEEAAAVAERLRRAVSGMGLAPKGEPLPVTISLGAVQVREPGESLGSLLKRADEALYRAKSSGRDRVERG</sequence>
<dbReference type="SUPFAM" id="SSF55785">
    <property type="entry name" value="PYP-like sensor domain (PAS domain)"/>
    <property type="match status" value="1"/>
</dbReference>
<dbReference type="InterPro" id="IPR035965">
    <property type="entry name" value="PAS-like_dom_sf"/>
</dbReference>
<dbReference type="Pfam" id="PF21623">
    <property type="entry name" value="HK_sensor_dom_bact"/>
    <property type="match status" value="1"/>
</dbReference>
<dbReference type="GO" id="GO:0005886">
    <property type="term" value="C:plasma membrane"/>
    <property type="evidence" value="ECO:0007669"/>
    <property type="project" value="TreeGrafter"/>
</dbReference>
<gene>
    <name evidence="12" type="ORF">ASZ90_002005</name>
</gene>
<feature type="transmembrane region" description="Helical" evidence="8">
    <location>
        <begin position="314"/>
        <end position="337"/>
    </location>
</feature>
<keyword evidence="2" id="KW-0597">Phosphoprotein</keyword>
<dbReference type="NCBIfam" id="TIGR00229">
    <property type="entry name" value="sensory_box"/>
    <property type="match status" value="1"/>
</dbReference>
<evidence type="ECO:0000256" key="4">
    <source>
        <dbReference type="ARBA" id="ARBA00022741"/>
    </source>
</evidence>
<evidence type="ECO:0000256" key="8">
    <source>
        <dbReference type="SAM" id="Phobius"/>
    </source>
</evidence>
<dbReference type="Pfam" id="PF00990">
    <property type="entry name" value="GGDEF"/>
    <property type="match status" value="1"/>
</dbReference>